<keyword evidence="2" id="KW-1185">Reference proteome</keyword>
<gene>
    <name evidence="1" type="ORF">HPB47_017650</name>
</gene>
<evidence type="ECO:0000313" key="2">
    <source>
        <dbReference type="Proteomes" id="UP000805193"/>
    </source>
</evidence>
<accession>A0AC60R005</accession>
<dbReference type="EMBL" id="JABSTQ010000657">
    <property type="protein sequence ID" value="KAG0445263.1"/>
    <property type="molecule type" value="Genomic_DNA"/>
</dbReference>
<name>A0AC60R005_IXOPE</name>
<feature type="non-terminal residue" evidence="1">
    <location>
        <position position="53"/>
    </location>
</feature>
<dbReference type="Proteomes" id="UP000805193">
    <property type="component" value="Unassembled WGS sequence"/>
</dbReference>
<comment type="caution">
    <text evidence="1">The sequence shown here is derived from an EMBL/GenBank/DDBJ whole genome shotgun (WGS) entry which is preliminary data.</text>
</comment>
<protein>
    <submittedName>
        <fullName evidence="1">Uncharacterized protein</fullName>
    </submittedName>
</protein>
<evidence type="ECO:0000313" key="1">
    <source>
        <dbReference type="EMBL" id="KAG0445263.1"/>
    </source>
</evidence>
<feature type="non-terminal residue" evidence="1">
    <location>
        <position position="1"/>
    </location>
</feature>
<reference evidence="1 2" key="1">
    <citation type="journal article" date="2020" name="Cell">
        <title>Large-Scale Comparative Analyses of Tick Genomes Elucidate Their Genetic Diversity and Vector Capacities.</title>
        <authorList>
            <consortium name="Tick Genome and Microbiome Consortium (TIGMIC)"/>
            <person name="Jia N."/>
            <person name="Wang J."/>
            <person name="Shi W."/>
            <person name="Du L."/>
            <person name="Sun Y."/>
            <person name="Zhan W."/>
            <person name="Jiang J.F."/>
            <person name="Wang Q."/>
            <person name="Zhang B."/>
            <person name="Ji P."/>
            <person name="Bell-Sakyi L."/>
            <person name="Cui X.M."/>
            <person name="Yuan T.T."/>
            <person name="Jiang B.G."/>
            <person name="Yang W.F."/>
            <person name="Lam T.T."/>
            <person name="Chang Q.C."/>
            <person name="Ding S.J."/>
            <person name="Wang X.J."/>
            <person name="Zhu J.G."/>
            <person name="Ruan X.D."/>
            <person name="Zhao L."/>
            <person name="Wei J.T."/>
            <person name="Ye R.Z."/>
            <person name="Que T.C."/>
            <person name="Du C.H."/>
            <person name="Zhou Y.H."/>
            <person name="Cheng J.X."/>
            <person name="Dai P.F."/>
            <person name="Guo W.B."/>
            <person name="Han X.H."/>
            <person name="Huang E.J."/>
            <person name="Li L.F."/>
            <person name="Wei W."/>
            <person name="Gao Y.C."/>
            <person name="Liu J.Z."/>
            <person name="Shao H.Z."/>
            <person name="Wang X."/>
            <person name="Wang C.C."/>
            <person name="Yang T.C."/>
            <person name="Huo Q.B."/>
            <person name="Li W."/>
            <person name="Chen H.Y."/>
            <person name="Chen S.E."/>
            <person name="Zhou L.G."/>
            <person name="Ni X.B."/>
            <person name="Tian J.H."/>
            <person name="Sheng Y."/>
            <person name="Liu T."/>
            <person name="Pan Y.S."/>
            <person name="Xia L.Y."/>
            <person name="Li J."/>
            <person name="Zhao F."/>
            <person name="Cao W.C."/>
        </authorList>
    </citation>
    <scope>NUCLEOTIDE SEQUENCE [LARGE SCALE GENOMIC DNA]</scope>
    <source>
        <strain evidence="1">Iper-2018</strain>
    </source>
</reference>
<sequence length="53" mass="6163">GKREWSLVLSVYVVQDPQEPTEEVDRGSPAYKLRRYAVATDAQRSDMRRAFPH</sequence>
<organism evidence="1 2">
    <name type="scientific">Ixodes persulcatus</name>
    <name type="common">Taiga tick</name>
    <dbReference type="NCBI Taxonomy" id="34615"/>
    <lineage>
        <taxon>Eukaryota</taxon>
        <taxon>Metazoa</taxon>
        <taxon>Ecdysozoa</taxon>
        <taxon>Arthropoda</taxon>
        <taxon>Chelicerata</taxon>
        <taxon>Arachnida</taxon>
        <taxon>Acari</taxon>
        <taxon>Parasitiformes</taxon>
        <taxon>Ixodida</taxon>
        <taxon>Ixodoidea</taxon>
        <taxon>Ixodidae</taxon>
        <taxon>Ixodinae</taxon>
        <taxon>Ixodes</taxon>
    </lineage>
</organism>
<proteinExistence type="predicted"/>